<evidence type="ECO:0000256" key="6">
    <source>
        <dbReference type="ARBA" id="ARBA00022801"/>
    </source>
</evidence>
<feature type="domain" description="Peptidase M28" evidence="10">
    <location>
        <begin position="161"/>
        <end position="366"/>
    </location>
</feature>
<dbReference type="InterPro" id="IPR007484">
    <property type="entry name" value="Peptidase_M28"/>
</dbReference>
<comment type="similarity">
    <text evidence="8">Belongs to the peptidase M28 family. M28E subfamily.</text>
</comment>
<gene>
    <name evidence="11" type="primary">LAP1</name>
    <name evidence="11" type="ORF">C6P45_005242</name>
</gene>
<evidence type="ECO:0000256" key="5">
    <source>
        <dbReference type="ARBA" id="ARBA00022729"/>
    </source>
</evidence>
<evidence type="ECO:0000256" key="8">
    <source>
        <dbReference type="ARBA" id="ARBA00043962"/>
    </source>
</evidence>
<dbReference type="CDD" id="cd03879">
    <property type="entry name" value="M28_AAP"/>
    <property type="match status" value="1"/>
</dbReference>
<evidence type="ECO:0000313" key="12">
    <source>
        <dbReference type="Proteomes" id="UP000750334"/>
    </source>
</evidence>
<keyword evidence="5 9" id="KW-0732">Signal</keyword>
<dbReference type="GO" id="GO:0008235">
    <property type="term" value="F:metalloexopeptidase activity"/>
    <property type="evidence" value="ECO:0007669"/>
    <property type="project" value="InterPro"/>
</dbReference>
<evidence type="ECO:0000313" key="11">
    <source>
        <dbReference type="EMBL" id="KAG0667919.1"/>
    </source>
</evidence>
<dbReference type="Pfam" id="PF04389">
    <property type="entry name" value="Peptidase_M28"/>
    <property type="match status" value="1"/>
</dbReference>
<dbReference type="GO" id="GO:0006508">
    <property type="term" value="P:proteolysis"/>
    <property type="evidence" value="ECO:0007669"/>
    <property type="project" value="UniProtKB-KW"/>
</dbReference>
<evidence type="ECO:0000256" key="4">
    <source>
        <dbReference type="ARBA" id="ARBA00022723"/>
    </source>
</evidence>
<evidence type="ECO:0000256" key="2">
    <source>
        <dbReference type="ARBA" id="ARBA00022438"/>
    </source>
</evidence>
<name>A0A9P6W9V8_MAUEX</name>
<evidence type="ECO:0000259" key="10">
    <source>
        <dbReference type="Pfam" id="PF04389"/>
    </source>
</evidence>
<comment type="caution">
    <text evidence="11">The sequence shown here is derived from an EMBL/GenBank/DDBJ whole genome shotgun (WGS) entry which is preliminary data.</text>
</comment>
<reference evidence="11 12" key="1">
    <citation type="submission" date="2020-11" db="EMBL/GenBank/DDBJ databases">
        <title>Kefir isolates.</title>
        <authorList>
            <person name="Marcisauskas S."/>
            <person name="Kim Y."/>
            <person name="Blasche S."/>
        </authorList>
    </citation>
    <scope>NUCLEOTIDE SEQUENCE [LARGE SCALE GENOMIC DNA]</scope>
    <source>
        <strain evidence="11 12">OG2</strain>
    </source>
</reference>
<dbReference type="EMBL" id="PUHR01000087">
    <property type="protein sequence ID" value="KAG0667919.1"/>
    <property type="molecule type" value="Genomic_DNA"/>
</dbReference>
<keyword evidence="7 9" id="KW-0862">Zinc</keyword>
<protein>
    <recommendedName>
        <fullName evidence="9">Peptide hydrolase</fullName>
        <ecNumber evidence="9">3.4.-.-</ecNumber>
    </recommendedName>
</protein>
<keyword evidence="4 9" id="KW-0479">Metal-binding</keyword>
<dbReference type="PANTHER" id="PTHR12147">
    <property type="entry name" value="METALLOPEPTIDASE M28 FAMILY MEMBER"/>
    <property type="match status" value="1"/>
</dbReference>
<organism evidence="11 12">
    <name type="scientific">Maudiozyma exigua</name>
    <name type="common">Yeast</name>
    <name type="synonym">Kazachstania exigua</name>
    <dbReference type="NCBI Taxonomy" id="34358"/>
    <lineage>
        <taxon>Eukaryota</taxon>
        <taxon>Fungi</taxon>
        <taxon>Dikarya</taxon>
        <taxon>Ascomycota</taxon>
        <taxon>Saccharomycotina</taxon>
        <taxon>Saccharomycetes</taxon>
        <taxon>Saccharomycetales</taxon>
        <taxon>Saccharomycetaceae</taxon>
        <taxon>Maudiozyma</taxon>
    </lineage>
</organism>
<keyword evidence="3 9" id="KW-0645">Protease</keyword>
<evidence type="ECO:0000256" key="7">
    <source>
        <dbReference type="ARBA" id="ARBA00022833"/>
    </source>
</evidence>
<dbReference type="Gene3D" id="3.40.630.10">
    <property type="entry name" value="Zn peptidases"/>
    <property type="match status" value="1"/>
</dbReference>
<evidence type="ECO:0000256" key="3">
    <source>
        <dbReference type="ARBA" id="ARBA00022670"/>
    </source>
</evidence>
<dbReference type="InterPro" id="IPR045175">
    <property type="entry name" value="M28_fam"/>
</dbReference>
<proteinExistence type="inferred from homology"/>
<feature type="chain" id="PRO_5040533093" description="Peptide hydrolase" evidence="9">
    <location>
        <begin position="20"/>
        <end position="377"/>
    </location>
</feature>
<evidence type="ECO:0000256" key="1">
    <source>
        <dbReference type="ARBA" id="ARBA00001947"/>
    </source>
</evidence>
<keyword evidence="6 9" id="KW-0378">Hydrolase</keyword>
<dbReference type="GO" id="GO:0004177">
    <property type="term" value="F:aminopeptidase activity"/>
    <property type="evidence" value="ECO:0007669"/>
    <property type="project" value="UniProtKB-KW"/>
</dbReference>
<dbReference type="SUPFAM" id="SSF53187">
    <property type="entry name" value="Zn-dependent exopeptidases"/>
    <property type="match status" value="1"/>
</dbReference>
<dbReference type="EC" id="3.4.-.-" evidence="9"/>
<feature type="signal peptide" evidence="9">
    <location>
        <begin position="1"/>
        <end position="19"/>
    </location>
</feature>
<keyword evidence="2 11" id="KW-0031">Aminopeptidase</keyword>
<dbReference type="FunFam" id="3.40.630.10:FF:000042">
    <property type="entry name" value="Peptide hydrolase"/>
    <property type="match status" value="1"/>
</dbReference>
<dbReference type="AlphaFoldDB" id="A0A9P6W9V8"/>
<dbReference type="PANTHER" id="PTHR12147:SF56">
    <property type="entry name" value="AMINOPEPTIDASE YDR415C-RELATED"/>
    <property type="match status" value="1"/>
</dbReference>
<dbReference type="Proteomes" id="UP000750334">
    <property type="component" value="Unassembled WGS sequence"/>
</dbReference>
<evidence type="ECO:0000256" key="9">
    <source>
        <dbReference type="RuleBase" id="RU361240"/>
    </source>
</evidence>
<accession>A0A9P6W9V8</accession>
<dbReference type="OrthoDB" id="2214at2759"/>
<dbReference type="GO" id="GO:0046872">
    <property type="term" value="F:metal ion binding"/>
    <property type="evidence" value="ECO:0007669"/>
    <property type="project" value="UniProtKB-KW"/>
</dbReference>
<comment type="cofactor">
    <cofactor evidence="1">
        <name>Zn(2+)</name>
        <dbReference type="ChEBI" id="CHEBI:29105"/>
    </cofactor>
</comment>
<sequence>MRIPTVLSWLTYTFSLTQGFPFEEKRILQVSDSKLLTVTESQKLSLLKRGVRFFDVTKQQQISNTYISHRLDDPVVPEYKFPLTISHSEEVKSLTSEIDMKYMYEKLADFTSFYTRYYKSEYGLQAAEWLSSQIHEIVDVLPKDLVTVEHFDHHDWQQFSILVKFKGTTSPENIIVIGSHLDSINLLFPNWLPAPGADDNGSGTITNLEALRLLSEHISKTGNALNNTIEFHFYSAEEAGLLGSLDVFSSYAALNKKVVTMLQQDMTGFVSDKSKEHVGVIVDYTDVGLTTFIKTVIDNYLSIPYIETECGYACSDHGSATKNGYPGAFVIESEFKLTNKYIHSTMDTIDKISISHMAEHTKIVLGTVLELGQWDGF</sequence>
<keyword evidence="12" id="KW-1185">Reference proteome</keyword>